<sequence length="278" mass="30776">MGNLEKETSLWLSNIGSLSSPVSFTNSIFHNPLIKLDASTTQNPANAFPTATYKEAADMASTPGTAPISVFDGLQTSVNMCRTKAEFDPLDPNGNGDLKHFLGFTNLVSQVPFLTLEWSESKEIKQKSHNANELIDSFVDGFRGILSSDKESIIQSVQNLVKAALSYSEQTEKQSNFSQNILKDGDGKVNFFLYTSTFEISQSSSKGMITFHAEYTLNQAGYSLETSTWERIKEQFANLEKTTVDDWLNNMTTEPREGSTVRALCLEDPKPKSSHINS</sequence>
<dbReference type="EMBL" id="JAKIKS010000090">
    <property type="protein sequence ID" value="MCL1126491.1"/>
    <property type="molecule type" value="Genomic_DNA"/>
</dbReference>
<evidence type="ECO:0000313" key="2">
    <source>
        <dbReference type="Proteomes" id="UP001203423"/>
    </source>
</evidence>
<evidence type="ECO:0000313" key="1">
    <source>
        <dbReference type="EMBL" id="MCL1126491.1"/>
    </source>
</evidence>
<evidence type="ECO:0008006" key="3">
    <source>
        <dbReference type="Google" id="ProtNLM"/>
    </source>
</evidence>
<reference evidence="1 2" key="1">
    <citation type="submission" date="2022-01" db="EMBL/GenBank/DDBJ databases">
        <title>Whole genome-based taxonomy of the Shewanellaceae.</title>
        <authorList>
            <person name="Martin-Rodriguez A.J."/>
        </authorList>
    </citation>
    <scope>NUCLEOTIDE SEQUENCE [LARGE SCALE GENOMIC DNA]</scope>
    <source>
        <strain evidence="1 2">DSM 17177</strain>
    </source>
</reference>
<dbReference type="Proteomes" id="UP001203423">
    <property type="component" value="Unassembled WGS sequence"/>
</dbReference>
<proteinExistence type="predicted"/>
<gene>
    <name evidence="1" type="ORF">L2764_18875</name>
</gene>
<organism evidence="1 2">
    <name type="scientific">Shewanella surugensis</name>
    <dbReference type="NCBI Taxonomy" id="212020"/>
    <lineage>
        <taxon>Bacteria</taxon>
        <taxon>Pseudomonadati</taxon>
        <taxon>Pseudomonadota</taxon>
        <taxon>Gammaproteobacteria</taxon>
        <taxon>Alteromonadales</taxon>
        <taxon>Shewanellaceae</taxon>
        <taxon>Shewanella</taxon>
    </lineage>
</organism>
<keyword evidence="2" id="KW-1185">Reference proteome</keyword>
<comment type="caution">
    <text evidence="1">The sequence shown here is derived from an EMBL/GenBank/DDBJ whole genome shotgun (WGS) entry which is preliminary data.</text>
</comment>
<name>A0ABT0LFK2_9GAMM</name>
<accession>A0ABT0LFK2</accession>
<protein>
    <recommendedName>
        <fullName evidence="3">Virulence factor Evf domain-containing protein</fullName>
    </recommendedName>
</protein>
<dbReference type="RefSeq" id="WP_248941879.1">
    <property type="nucleotide sequence ID" value="NZ_JAKIKS010000090.1"/>
</dbReference>